<gene>
    <name evidence="2" type="ordered locus">EAMY_0609</name>
</gene>
<feature type="transmembrane region" description="Helical" evidence="1">
    <location>
        <begin position="59"/>
        <end position="79"/>
    </location>
</feature>
<sequence length="114" mass="13109">MSNNVGPDMWLAANLLILIAWFAIFAFNKNIDKYNKLFHLIMTAVLGYAQGFYGYAEPHFIIICVFVVFGVIISHLKNVEKITKDQYTSLYMIYITLSSIFSMRMVLLWAGVIE</sequence>
<dbReference type="Proteomes" id="UP000001841">
    <property type="component" value="Chromosome"/>
</dbReference>
<dbReference type="eggNOG" id="ENOG5032FPM">
    <property type="taxonomic scope" value="Bacteria"/>
</dbReference>
<dbReference type="EMBL" id="FN434113">
    <property type="protein sequence ID" value="CBA19559.1"/>
    <property type="molecule type" value="Genomic_DNA"/>
</dbReference>
<dbReference type="HOGENOM" id="CLU_2219059_0_0_6"/>
<keyword evidence="1" id="KW-0472">Membrane</keyword>
<feature type="transmembrane region" description="Helical" evidence="1">
    <location>
        <begin position="37"/>
        <end position="53"/>
    </location>
</feature>
<evidence type="ECO:0000313" key="2">
    <source>
        <dbReference type="EMBL" id="CBA19559.1"/>
    </source>
</evidence>
<feature type="transmembrane region" description="Helical" evidence="1">
    <location>
        <begin position="12"/>
        <end position="28"/>
    </location>
</feature>
<evidence type="ECO:0000256" key="1">
    <source>
        <dbReference type="SAM" id="Phobius"/>
    </source>
</evidence>
<evidence type="ECO:0000313" key="3">
    <source>
        <dbReference type="Proteomes" id="UP000001841"/>
    </source>
</evidence>
<name>D4HVV2_ERWAC</name>
<dbReference type="KEGG" id="eam:EAMY_0609"/>
<feature type="transmembrane region" description="Helical" evidence="1">
    <location>
        <begin position="91"/>
        <end position="112"/>
    </location>
</feature>
<keyword evidence="1" id="KW-0812">Transmembrane</keyword>
<proteinExistence type="predicted"/>
<keyword evidence="1" id="KW-1133">Transmembrane helix</keyword>
<organism evidence="2 3">
    <name type="scientific">Erwinia amylovora (strain CFBP1430)</name>
    <dbReference type="NCBI Taxonomy" id="665029"/>
    <lineage>
        <taxon>Bacteria</taxon>
        <taxon>Pseudomonadati</taxon>
        <taxon>Pseudomonadota</taxon>
        <taxon>Gammaproteobacteria</taxon>
        <taxon>Enterobacterales</taxon>
        <taxon>Erwiniaceae</taxon>
        <taxon>Erwinia</taxon>
    </lineage>
</organism>
<dbReference type="AlphaFoldDB" id="D4HVV2"/>
<reference evidence="2 3" key="1">
    <citation type="journal article" date="2010" name="Mol. Plant Microbe Interact.">
        <title>Complete genome sequence of the fire blight pathogen Erwinia amylovora CFBP 1430 and comparison to other Erwinia spp.</title>
        <authorList>
            <person name="Smits T.H."/>
            <person name="Rezzonico F."/>
            <person name="Kamber T."/>
            <person name="Blom J."/>
            <person name="Goesmann A."/>
            <person name="Frey J.E."/>
            <person name="Duffy B."/>
        </authorList>
    </citation>
    <scope>NUCLEOTIDE SEQUENCE [LARGE SCALE GENOMIC DNA]</scope>
    <source>
        <strain evidence="3">CFBP1430</strain>
    </source>
</reference>
<accession>D4HVV2</accession>
<protein>
    <submittedName>
        <fullName evidence="2">Uncharacterized protein</fullName>
    </submittedName>
</protein>